<sequence length="559" mass="63698">MKAFSNGERIIYQIYPKSFMDSNHDGIGDLNGIITRLDYLKALGVNTLWLNPIFVSPQIDNGYDVSNYFMVDPILGTMEDFDNLVAAVHNKGMELILDFVLNHTSDQHPWFKDAAANPHSIYRDYYLWGKGKGNQLPNNWASFFGGSVWEKDPAGTDDYYFHLFAKEMPDLNWANQEVRQAMVDVAKFWLQHDIDGFRLDAFIHTAKANFEQNAFSKDSTEPQLAEEFYANLPQVQNYLSEFIQELRKLKSDIFILGEAASADIDLVESYTDPQRSMCDSVVTFRYFSDDQDQQFSTAIPEQGQPHKLDLVKFKQTMVKWQTVLQGWSYPTLYWSNHDLPRILDKLMVASDQQNNAAKMLAVLMYLQRGIPCIYYGEELGMTAGILTDPAEFEDPNALEFMKIGTEKGFEHIELLKSLSASHKMGARSVMQWTDGVSAGFSDQDPWLSAKGNGANVLLEKQDPNSVLAFYAKVLSLKQKQLYTVGQIVFDLSNRDVYAYKRSFDTHQAYIFCNLSAKEQEVALPADCSDLRIQLKSQVKVDHTTAKIKLDPYGTIVLER</sequence>
<dbReference type="RefSeq" id="WP_010498808.1">
    <property type="nucleotide sequence ID" value="NZ_JQBK01000014.1"/>
</dbReference>
<dbReference type="SUPFAM" id="SSF51445">
    <property type="entry name" value="(Trans)glycosidases"/>
    <property type="match status" value="1"/>
</dbReference>
<dbReference type="Gene3D" id="3.90.400.10">
    <property type="entry name" value="Oligo-1,6-glucosidase, Domain 2"/>
    <property type="match status" value="1"/>
</dbReference>
<dbReference type="Proteomes" id="UP000051491">
    <property type="component" value="Unassembled WGS sequence"/>
</dbReference>
<comment type="similarity">
    <text evidence="1">Belongs to the glycosyl hydrolase 13 family.</text>
</comment>
<keyword evidence="2" id="KW-0378">Hydrolase</keyword>
<dbReference type="STRING" id="89059.LAC1533_0436"/>
<dbReference type="CDD" id="cd11333">
    <property type="entry name" value="AmyAc_SI_OligoGlu_DGase"/>
    <property type="match status" value="1"/>
</dbReference>
<dbReference type="PANTHER" id="PTHR10357">
    <property type="entry name" value="ALPHA-AMYLASE FAMILY MEMBER"/>
    <property type="match status" value="1"/>
</dbReference>
<reference evidence="5 6" key="1">
    <citation type="journal article" date="2015" name="Genome Announc.">
        <title>Expanding the biotechnology potential of lactobacilli through comparative genomics of 213 strains and associated genera.</title>
        <authorList>
            <person name="Sun Z."/>
            <person name="Harris H.M."/>
            <person name="McCann A."/>
            <person name="Guo C."/>
            <person name="Argimon S."/>
            <person name="Zhang W."/>
            <person name="Yang X."/>
            <person name="Jeffery I.B."/>
            <person name="Cooney J.C."/>
            <person name="Kagawa T.F."/>
            <person name="Liu W."/>
            <person name="Song Y."/>
            <person name="Salvetti E."/>
            <person name="Wrobel A."/>
            <person name="Rasinkangas P."/>
            <person name="Parkhill J."/>
            <person name="Rea M.C."/>
            <person name="O'Sullivan O."/>
            <person name="Ritari J."/>
            <person name="Douillard F.P."/>
            <person name="Paul Ross R."/>
            <person name="Yang R."/>
            <person name="Briner A.E."/>
            <person name="Felis G.E."/>
            <person name="de Vos W.M."/>
            <person name="Barrangou R."/>
            <person name="Klaenhammer T.R."/>
            <person name="Caufield P.W."/>
            <person name="Cui Y."/>
            <person name="Zhang H."/>
            <person name="O'Toole P.W."/>
        </authorList>
    </citation>
    <scope>NUCLEOTIDE SEQUENCE [LARGE SCALE GENOMIC DNA]</scope>
    <source>
        <strain evidence="5 6">DSM 15353</strain>
    </source>
</reference>
<dbReference type="InterPro" id="IPR006047">
    <property type="entry name" value="GH13_cat_dom"/>
</dbReference>
<keyword evidence="3" id="KW-0326">Glycosidase</keyword>
<comment type="caution">
    <text evidence="5">The sequence shown here is derived from an EMBL/GenBank/DDBJ whole genome shotgun (WGS) entry which is preliminary data.</text>
</comment>
<dbReference type="InterPro" id="IPR017853">
    <property type="entry name" value="GH"/>
</dbReference>
<evidence type="ECO:0000259" key="4">
    <source>
        <dbReference type="SMART" id="SM00642"/>
    </source>
</evidence>
<dbReference type="Pfam" id="PF23915">
    <property type="entry name" value="SusG_C"/>
    <property type="match status" value="1"/>
</dbReference>
<dbReference type="AlphaFoldDB" id="A0A0R2KH15"/>
<protein>
    <submittedName>
        <fullName evidence="5">Alpha amylase, catalytic domain containing protein</fullName>
    </submittedName>
</protein>
<gene>
    <name evidence="5" type="ORF">IV43_GL000467</name>
</gene>
<name>A0A0R2KH15_9LACO</name>
<evidence type="ECO:0000256" key="1">
    <source>
        <dbReference type="ARBA" id="ARBA00008061"/>
    </source>
</evidence>
<dbReference type="SUPFAM" id="SSF51011">
    <property type="entry name" value="Glycosyl hydrolase domain"/>
    <property type="match status" value="1"/>
</dbReference>
<evidence type="ECO:0000313" key="5">
    <source>
        <dbReference type="EMBL" id="KRN86668.1"/>
    </source>
</evidence>
<feature type="domain" description="Glycosyl hydrolase family 13 catalytic" evidence="4">
    <location>
        <begin position="13"/>
        <end position="422"/>
    </location>
</feature>
<organism evidence="5 6">
    <name type="scientific">Ligilactobacillus acidipiscis</name>
    <dbReference type="NCBI Taxonomy" id="89059"/>
    <lineage>
        <taxon>Bacteria</taxon>
        <taxon>Bacillati</taxon>
        <taxon>Bacillota</taxon>
        <taxon>Bacilli</taxon>
        <taxon>Lactobacillales</taxon>
        <taxon>Lactobacillaceae</taxon>
        <taxon>Ligilactobacillus</taxon>
    </lineage>
</organism>
<dbReference type="EMBL" id="JQBK01000014">
    <property type="protein sequence ID" value="KRN86668.1"/>
    <property type="molecule type" value="Genomic_DNA"/>
</dbReference>
<dbReference type="PATRIC" id="fig|89059.3.peg.475"/>
<dbReference type="OrthoDB" id="9805159at2"/>
<dbReference type="GO" id="GO:0009313">
    <property type="term" value="P:oligosaccharide catabolic process"/>
    <property type="evidence" value="ECO:0007669"/>
    <property type="project" value="TreeGrafter"/>
</dbReference>
<dbReference type="Pfam" id="PF00128">
    <property type="entry name" value="Alpha-amylase"/>
    <property type="match status" value="1"/>
</dbReference>
<proteinExistence type="inferred from homology"/>
<dbReference type="Gene3D" id="2.60.40.1180">
    <property type="entry name" value="Golgi alpha-mannosidase II"/>
    <property type="match status" value="1"/>
</dbReference>
<evidence type="ECO:0000256" key="3">
    <source>
        <dbReference type="ARBA" id="ARBA00023295"/>
    </source>
</evidence>
<dbReference type="InterPro" id="IPR013780">
    <property type="entry name" value="Glyco_hydro_b"/>
</dbReference>
<dbReference type="FunFam" id="3.90.400.10:FF:000002">
    <property type="entry name" value="Sucrose isomerase"/>
    <property type="match status" value="1"/>
</dbReference>
<dbReference type="SMART" id="SM00642">
    <property type="entry name" value="Aamy"/>
    <property type="match status" value="1"/>
</dbReference>
<dbReference type="PANTHER" id="PTHR10357:SF179">
    <property type="entry name" value="NEUTRAL AND BASIC AMINO ACID TRANSPORT PROTEIN RBAT"/>
    <property type="match status" value="1"/>
</dbReference>
<dbReference type="InterPro" id="IPR045857">
    <property type="entry name" value="O16G_dom_2"/>
</dbReference>
<evidence type="ECO:0000313" key="6">
    <source>
        <dbReference type="Proteomes" id="UP000051491"/>
    </source>
</evidence>
<dbReference type="GO" id="GO:0004556">
    <property type="term" value="F:alpha-amylase activity"/>
    <property type="evidence" value="ECO:0007669"/>
    <property type="project" value="TreeGrafter"/>
</dbReference>
<dbReference type="InterPro" id="IPR056300">
    <property type="entry name" value="SusG-like_C"/>
</dbReference>
<dbReference type="Gene3D" id="3.20.20.80">
    <property type="entry name" value="Glycosidases"/>
    <property type="match status" value="1"/>
</dbReference>
<accession>A0A0R2KH15</accession>
<evidence type="ECO:0000256" key="2">
    <source>
        <dbReference type="ARBA" id="ARBA00022801"/>
    </source>
</evidence>